<dbReference type="SMART" id="SM00846">
    <property type="entry name" value="Gp_dh_N"/>
    <property type="match status" value="1"/>
</dbReference>
<sequence length="338" mass="36979">MSKTRIAINGFGRIGRQVLKAVLERHRATMEVVAVNDLFDVATNTHLLQYDTNYGRLPVEARVEDGNMVVGDWRIRNYAERDPSKLPWGELGVDVVIESTGIFRTGPQTKVHLDCGAKKVIITAPAKQEDLTVVLGVNEQAYDPAKHHVVSNASCTTNCLAPVALVIHKNFGIVKGLMTTVHSYTNDQRILDLPHKDLRRARAAGQNIIPTSTGAAQAVALVIPELKGKFNGISLRVPTPTVSVVDFVVELSRETTAEEVRATLKEAAQGPLKGIMDYCEKPLVSSDFKGDAHSSIVDAEYVSVQGGNMLKILSWYDNEWGYSCRVADLVDLMAKAGF</sequence>
<dbReference type="PROSITE" id="PS00071">
    <property type="entry name" value="GAPDH"/>
    <property type="match status" value="1"/>
</dbReference>
<evidence type="ECO:0000256" key="2">
    <source>
        <dbReference type="ARBA" id="ARBA00011881"/>
    </source>
</evidence>
<dbReference type="PRINTS" id="PR00078">
    <property type="entry name" value="G3PDHDRGNASE"/>
</dbReference>
<keyword evidence="3 9" id="KW-0560">Oxidoreductase</keyword>
<evidence type="ECO:0000256" key="6">
    <source>
        <dbReference type="PIRSR" id="PIRSR000149-3"/>
    </source>
</evidence>
<keyword evidence="6" id="KW-0547">Nucleotide-binding</keyword>
<reference evidence="11" key="1">
    <citation type="journal article" date="2020" name="mSystems">
        <title>Genome- and Community-Level Interaction Insights into Carbon Utilization and Element Cycling Functions of Hydrothermarchaeota in Hydrothermal Sediment.</title>
        <authorList>
            <person name="Zhou Z."/>
            <person name="Liu Y."/>
            <person name="Xu W."/>
            <person name="Pan J."/>
            <person name="Luo Z.H."/>
            <person name="Li M."/>
        </authorList>
    </citation>
    <scope>NUCLEOTIDE SEQUENCE [LARGE SCALE GENOMIC DNA]</scope>
    <source>
        <strain evidence="11">SpSt-413</strain>
    </source>
</reference>
<evidence type="ECO:0000313" key="11">
    <source>
        <dbReference type="EMBL" id="HGG93217.1"/>
    </source>
</evidence>
<dbReference type="GO" id="GO:0051287">
    <property type="term" value="F:NAD binding"/>
    <property type="evidence" value="ECO:0007669"/>
    <property type="project" value="InterPro"/>
</dbReference>
<dbReference type="CDD" id="cd05214">
    <property type="entry name" value="GAPDH_I_N"/>
    <property type="match status" value="1"/>
</dbReference>
<accession>A0A7C4AHZ9</accession>
<dbReference type="InterPro" id="IPR036291">
    <property type="entry name" value="NAD(P)-bd_dom_sf"/>
</dbReference>
<dbReference type="SUPFAM" id="SSF55347">
    <property type="entry name" value="Glyceraldehyde-3-phosphate dehydrogenase-like, C-terminal domain"/>
    <property type="match status" value="1"/>
</dbReference>
<keyword evidence="6" id="KW-0520">NAD</keyword>
<dbReference type="GO" id="GO:0006006">
    <property type="term" value="P:glucose metabolic process"/>
    <property type="evidence" value="ECO:0007669"/>
    <property type="project" value="InterPro"/>
</dbReference>
<dbReference type="Pfam" id="PF00044">
    <property type="entry name" value="Gp_dh_N"/>
    <property type="match status" value="1"/>
</dbReference>
<feature type="binding site" evidence="6">
    <location>
        <begin position="13"/>
        <end position="14"/>
    </location>
    <ligand>
        <name>NAD(+)</name>
        <dbReference type="ChEBI" id="CHEBI:57540"/>
    </ligand>
</feature>
<dbReference type="SUPFAM" id="SSF51735">
    <property type="entry name" value="NAD(P)-binding Rossmann-fold domains"/>
    <property type="match status" value="1"/>
</dbReference>
<proteinExistence type="inferred from homology"/>
<evidence type="ECO:0000256" key="5">
    <source>
        <dbReference type="PIRSR" id="PIRSR000149-2"/>
    </source>
</evidence>
<dbReference type="EMBL" id="DSRP01000679">
    <property type="protein sequence ID" value="HGG93217.1"/>
    <property type="molecule type" value="Genomic_DNA"/>
</dbReference>
<dbReference type="CDD" id="cd18126">
    <property type="entry name" value="GAPDH_I_C"/>
    <property type="match status" value="1"/>
</dbReference>
<dbReference type="InterPro" id="IPR006424">
    <property type="entry name" value="Glyceraldehyde-3-P_DH_1"/>
</dbReference>
<dbReference type="Gene3D" id="3.30.360.10">
    <property type="entry name" value="Dihydrodipicolinate Reductase, domain 2"/>
    <property type="match status" value="1"/>
</dbReference>
<dbReference type="PANTHER" id="PTHR43148">
    <property type="entry name" value="GLYCERALDEHYDE-3-PHOSPHATE DEHYDROGENASE 2"/>
    <property type="match status" value="1"/>
</dbReference>
<feature type="binding site" evidence="5">
    <location>
        <position position="236"/>
    </location>
    <ligand>
        <name>D-glyceraldehyde 3-phosphate</name>
        <dbReference type="ChEBI" id="CHEBI:59776"/>
    </ligand>
</feature>
<evidence type="ECO:0000256" key="8">
    <source>
        <dbReference type="RuleBase" id="RU000397"/>
    </source>
</evidence>
<evidence type="ECO:0000256" key="9">
    <source>
        <dbReference type="RuleBase" id="RU361160"/>
    </source>
</evidence>
<dbReference type="InterPro" id="IPR020831">
    <property type="entry name" value="GlycerAld/Erythrose_P_DH"/>
</dbReference>
<dbReference type="GO" id="GO:0016620">
    <property type="term" value="F:oxidoreductase activity, acting on the aldehyde or oxo group of donors, NAD or NADP as acceptor"/>
    <property type="evidence" value="ECO:0007669"/>
    <property type="project" value="InterPro"/>
</dbReference>
<feature type="domain" description="Glyceraldehyde 3-phosphate dehydrogenase NAD(P) binding" evidence="10">
    <location>
        <begin position="4"/>
        <end position="155"/>
    </location>
</feature>
<evidence type="ECO:0000259" key="10">
    <source>
        <dbReference type="SMART" id="SM00846"/>
    </source>
</evidence>
<dbReference type="PIRSF" id="PIRSF000149">
    <property type="entry name" value="GAP_DH"/>
    <property type="match status" value="1"/>
</dbReference>
<feature type="binding site" evidence="5">
    <location>
        <position position="185"/>
    </location>
    <ligand>
        <name>D-glyceraldehyde 3-phosphate</name>
        <dbReference type="ChEBI" id="CHEBI:59776"/>
    </ligand>
</feature>
<feature type="binding site" evidence="5">
    <location>
        <begin position="213"/>
        <end position="214"/>
    </location>
    <ligand>
        <name>D-glyceraldehyde 3-phosphate</name>
        <dbReference type="ChEBI" id="CHEBI:59776"/>
    </ligand>
</feature>
<feature type="active site" description="Nucleophile" evidence="4">
    <location>
        <position position="155"/>
    </location>
</feature>
<dbReference type="GO" id="GO:0050661">
    <property type="term" value="F:NADP binding"/>
    <property type="evidence" value="ECO:0007669"/>
    <property type="project" value="InterPro"/>
</dbReference>
<dbReference type="Pfam" id="PF02800">
    <property type="entry name" value="Gp_dh_C"/>
    <property type="match status" value="1"/>
</dbReference>
<feature type="binding site" evidence="6">
    <location>
        <position position="81"/>
    </location>
    <ligand>
        <name>NAD(+)</name>
        <dbReference type="ChEBI" id="CHEBI:57540"/>
    </ligand>
</feature>
<dbReference type="EC" id="1.2.1.-" evidence="9"/>
<dbReference type="Gene3D" id="3.40.50.720">
    <property type="entry name" value="NAD(P)-binding Rossmann-like Domain"/>
    <property type="match status" value="1"/>
</dbReference>
<name>A0A7C4AHZ9_9BACT</name>
<dbReference type="InterPro" id="IPR020828">
    <property type="entry name" value="GlycerAld_3-P_DH_NAD(P)-bd"/>
</dbReference>
<dbReference type="AlphaFoldDB" id="A0A7C4AHZ9"/>
<comment type="similarity">
    <text evidence="1 8">Belongs to the glyceraldehyde-3-phosphate dehydrogenase family.</text>
</comment>
<comment type="caution">
    <text evidence="11">The sequence shown here is derived from an EMBL/GenBank/DDBJ whole genome shotgun (WGS) entry which is preliminary data.</text>
</comment>
<dbReference type="InterPro" id="IPR020829">
    <property type="entry name" value="GlycerAld_3-P_DH_cat"/>
</dbReference>
<gene>
    <name evidence="11" type="primary">gap</name>
    <name evidence="11" type="ORF">ENR59_09745</name>
</gene>
<evidence type="ECO:0000256" key="1">
    <source>
        <dbReference type="ARBA" id="ARBA00007406"/>
    </source>
</evidence>
<organism evidence="11">
    <name type="scientific">Fundidesulfovibrio putealis</name>
    <dbReference type="NCBI Taxonomy" id="270496"/>
    <lineage>
        <taxon>Bacteria</taxon>
        <taxon>Pseudomonadati</taxon>
        <taxon>Thermodesulfobacteriota</taxon>
        <taxon>Desulfovibrionia</taxon>
        <taxon>Desulfovibrionales</taxon>
        <taxon>Desulfovibrionaceae</taxon>
        <taxon>Fundidesulfovibrio</taxon>
    </lineage>
</organism>
<feature type="binding site" evidence="6">
    <location>
        <position position="37"/>
    </location>
    <ligand>
        <name>NAD(+)</name>
        <dbReference type="ChEBI" id="CHEBI:57540"/>
    </ligand>
</feature>
<evidence type="ECO:0000256" key="7">
    <source>
        <dbReference type="PIRSR" id="PIRSR000149-4"/>
    </source>
</evidence>
<dbReference type="NCBIfam" id="TIGR01534">
    <property type="entry name" value="GAPDH-I"/>
    <property type="match status" value="1"/>
</dbReference>
<dbReference type="InterPro" id="IPR020830">
    <property type="entry name" value="GlycerAld_3-P_DH_AS"/>
</dbReference>
<feature type="binding site" evidence="6">
    <location>
        <position position="318"/>
    </location>
    <ligand>
        <name>NAD(+)</name>
        <dbReference type="ChEBI" id="CHEBI:57540"/>
    </ligand>
</feature>
<dbReference type="FunFam" id="3.30.360.10:FF:000002">
    <property type="entry name" value="Glyceraldehyde-3-phosphate dehydrogenase"/>
    <property type="match status" value="1"/>
</dbReference>
<comment type="subunit">
    <text evidence="2">Homotetramer.</text>
</comment>
<feature type="binding site" evidence="5">
    <location>
        <begin position="154"/>
        <end position="156"/>
    </location>
    <ligand>
        <name>D-glyceraldehyde 3-phosphate</name>
        <dbReference type="ChEBI" id="CHEBI:59776"/>
    </ligand>
</feature>
<feature type="binding site" evidence="6">
    <location>
        <position position="123"/>
    </location>
    <ligand>
        <name>NAD(+)</name>
        <dbReference type="ChEBI" id="CHEBI:57540"/>
    </ligand>
</feature>
<dbReference type="FunFam" id="3.40.50.720:FF:000001">
    <property type="entry name" value="Glyceraldehyde-3-phosphate dehydrogenase"/>
    <property type="match status" value="1"/>
</dbReference>
<protein>
    <recommendedName>
        <fullName evidence="9">Glyceraldehyde-3-phosphate dehydrogenase</fullName>
        <ecNumber evidence="9">1.2.1.-</ecNumber>
    </recommendedName>
</protein>
<evidence type="ECO:0000256" key="3">
    <source>
        <dbReference type="ARBA" id="ARBA00023002"/>
    </source>
</evidence>
<evidence type="ECO:0000256" key="4">
    <source>
        <dbReference type="PIRSR" id="PIRSR000149-1"/>
    </source>
</evidence>
<feature type="site" description="Activates thiol group during catalysis" evidence="7">
    <location>
        <position position="182"/>
    </location>
</feature>